<feature type="domain" description="Cytochrome c" evidence="7">
    <location>
        <begin position="722"/>
        <end position="807"/>
    </location>
</feature>
<evidence type="ECO:0000256" key="1">
    <source>
        <dbReference type="ARBA" id="ARBA00022448"/>
    </source>
</evidence>
<dbReference type="Pfam" id="PF06283">
    <property type="entry name" value="ThuA"/>
    <property type="match status" value="1"/>
</dbReference>
<dbReference type="InterPro" id="IPR002324">
    <property type="entry name" value="Cyt_c_ID"/>
</dbReference>
<keyword evidence="5 6" id="KW-0408">Iron</keyword>
<dbReference type="InterPro" id="IPR011041">
    <property type="entry name" value="Quinoprot_gluc/sorb_DH_b-prop"/>
</dbReference>
<keyword evidence="2 6" id="KW-0349">Heme</keyword>
<dbReference type="AlphaFoldDB" id="A0A221V1B9"/>
<dbReference type="Pfam" id="PF00034">
    <property type="entry name" value="Cytochrom_C"/>
    <property type="match status" value="1"/>
</dbReference>
<dbReference type="GO" id="GO:0020037">
    <property type="term" value="F:heme binding"/>
    <property type="evidence" value="ECO:0007669"/>
    <property type="project" value="InterPro"/>
</dbReference>
<dbReference type="InterPro" id="IPR012938">
    <property type="entry name" value="Glc/Sorbosone_DH"/>
</dbReference>
<dbReference type="InterPro" id="IPR009056">
    <property type="entry name" value="Cyt_c-like_dom"/>
</dbReference>
<organism evidence="8 9">
    <name type="scientific">Arenibacter algicola</name>
    <dbReference type="NCBI Taxonomy" id="616991"/>
    <lineage>
        <taxon>Bacteria</taxon>
        <taxon>Pseudomonadati</taxon>
        <taxon>Bacteroidota</taxon>
        <taxon>Flavobacteriia</taxon>
        <taxon>Flavobacteriales</taxon>
        <taxon>Flavobacteriaceae</taxon>
        <taxon>Arenibacter</taxon>
    </lineage>
</organism>
<feature type="binding site" description="covalent" evidence="6">
    <location>
        <position position="736"/>
    </location>
    <ligand>
        <name>heme c</name>
        <dbReference type="ChEBI" id="CHEBI:61717"/>
    </ligand>
</feature>
<gene>
    <name evidence="8" type="ORF">AREALGSMS7_04002</name>
</gene>
<evidence type="ECO:0000313" key="9">
    <source>
        <dbReference type="Proteomes" id="UP000204551"/>
    </source>
</evidence>
<dbReference type="EC" id="1.1.5.-" evidence="8"/>
<dbReference type="PROSITE" id="PS51007">
    <property type="entry name" value="CYTC"/>
    <property type="match status" value="1"/>
</dbReference>
<accession>A0A221V1B9</accession>
<reference evidence="8 9" key="1">
    <citation type="submission" date="2017-07" db="EMBL/GenBank/DDBJ databases">
        <title>Genome Sequence of Arenibacter algicola Strain SMS7 Isolated from a culture of the Diatom Skeletonema marinoi.</title>
        <authorList>
            <person name="Topel M."/>
            <person name="Pinder M.I.M."/>
            <person name="Johansson O.N."/>
            <person name="Kourtchenko O."/>
            <person name="Godhe A."/>
            <person name="Clarke A.K."/>
        </authorList>
    </citation>
    <scope>NUCLEOTIDE SEQUENCE [LARGE SCALE GENOMIC DNA]</scope>
    <source>
        <strain evidence="8 9">SMS7</strain>
    </source>
</reference>
<dbReference type="GO" id="GO:0005506">
    <property type="term" value="F:iron ion binding"/>
    <property type="evidence" value="ECO:0007669"/>
    <property type="project" value="InterPro"/>
</dbReference>
<evidence type="ECO:0000256" key="3">
    <source>
        <dbReference type="ARBA" id="ARBA00022723"/>
    </source>
</evidence>
<name>A0A221V1B9_9FLAO</name>
<evidence type="ECO:0000256" key="4">
    <source>
        <dbReference type="ARBA" id="ARBA00022982"/>
    </source>
</evidence>
<dbReference type="InterPro" id="IPR036909">
    <property type="entry name" value="Cyt_c-like_dom_sf"/>
</dbReference>
<keyword evidence="1" id="KW-0813">Transport</keyword>
<dbReference type="InterPro" id="IPR029062">
    <property type="entry name" value="Class_I_gatase-like"/>
</dbReference>
<sequence length="814" mass="91248">MKFKSAELFFLFTAVLLILLSCQEEQRKEKKILVFSKTQGYRHASIGDGKAMFLELGNLNNFAVDTTENAGYFVDDSLRNYSAIVFLSSTGEILDYAQQSALKRYVQSGGGVMGVHGASGAEYSWPWYGKLMGARFESHPKELQTGEIIIEDLTDPTNRGLPNPWKFKEEWYNFDSISPEIEVLARVNESSFTGGEHGDNHPIFWKQKFDGGRSFYTALGHRPEAYRDSIFRLHILEGLKYVIDANAPLDYARTNTLAVPVEGHFVRNVLLDSTHVSEPMELAIAKDGRVFYIERKGSVKMLDQNSGDSKTIGNIPVYSDYEDGLLGLTLDPKFEDNHWIYVMYSAPDNLYEYHISRFTLENDYMIDMGSEIILLKVHEEHSESNHTGGSLAFDSKGNLFIAIGDNTNPFGDAHGYAPIDERPDRIDFDAQRSSGNTNDLRGKILRIHPEPNGSYTIPTGNLFPTKGIKGKPEIYVMGTRNSFRISVDPKTSWLYWGDVGPDAGKDSVQGTRGYDEINQAQAAGNFGWPYFVGNNKAFNKVDFASGNIGETFKAEAPVNSSPRNTGSMILPPAKPAFIYYPYAKSDEFSLVGQGGRTAMAGPIYHYDPNLKSNVKLPKYYDKGLFIYDWMRNWILVVRTDESGNYVGMEPFMPSTNFNKIIDMELGPDGALYILEYGKNWYSPNKDARLSKIEFYKDIQIKESKALSVNTDVAKSGHQSNTDLTEEGFLLMEKSDCLACHAKNQKSVGPTFLEIAMKYKNEPKIVDSLVNKVIHGGSGVWGQSPMSAHPQLTKENVKMMISYILNLEVVGEVSE</sequence>
<dbReference type="PROSITE" id="PS51257">
    <property type="entry name" value="PROKAR_LIPOPROTEIN"/>
    <property type="match status" value="1"/>
</dbReference>
<keyword evidence="3 6" id="KW-0479">Metal-binding</keyword>
<dbReference type="KEGG" id="aalg:AREALGSMS7_04002"/>
<feature type="binding site" description="covalent" evidence="6">
    <location>
        <position position="785"/>
    </location>
    <ligand>
        <name>heme c</name>
        <dbReference type="ChEBI" id="CHEBI:61717"/>
    </ligand>
</feature>
<proteinExistence type="predicted"/>
<dbReference type="GO" id="GO:0009055">
    <property type="term" value="F:electron transfer activity"/>
    <property type="evidence" value="ECO:0007669"/>
    <property type="project" value="InterPro"/>
</dbReference>
<dbReference type="STRING" id="616991.GCA_000733925_04448"/>
<evidence type="ECO:0000313" key="8">
    <source>
        <dbReference type="EMBL" id="ASO07409.1"/>
    </source>
</evidence>
<evidence type="ECO:0000256" key="6">
    <source>
        <dbReference type="PIRSR" id="PIRSR602324-1"/>
    </source>
</evidence>
<keyword evidence="4" id="KW-0249">Electron transport</keyword>
<dbReference type="InterPro" id="IPR029010">
    <property type="entry name" value="ThuA-like"/>
</dbReference>
<dbReference type="GO" id="GO:0016491">
    <property type="term" value="F:oxidoreductase activity"/>
    <property type="evidence" value="ECO:0007669"/>
    <property type="project" value="UniProtKB-KW"/>
</dbReference>
<evidence type="ECO:0000259" key="7">
    <source>
        <dbReference type="PROSITE" id="PS51007"/>
    </source>
</evidence>
<dbReference type="RefSeq" id="WP_093979679.1">
    <property type="nucleotide sequence ID" value="NZ_CP022515.1"/>
</dbReference>
<dbReference type="PRINTS" id="PR00606">
    <property type="entry name" value="CYTCHROMECID"/>
</dbReference>
<evidence type="ECO:0000256" key="2">
    <source>
        <dbReference type="ARBA" id="ARBA00022617"/>
    </source>
</evidence>
<dbReference type="SUPFAM" id="SSF46626">
    <property type="entry name" value="Cytochrome c"/>
    <property type="match status" value="1"/>
</dbReference>
<dbReference type="SUPFAM" id="SSF50952">
    <property type="entry name" value="Soluble quinoprotein glucose dehydrogenase"/>
    <property type="match status" value="1"/>
</dbReference>
<dbReference type="SUPFAM" id="SSF52317">
    <property type="entry name" value="Class I glutamine amidotransferase-like"/>
    <property type="match status" value="1"/>
</dbReference>
<dbReference type="Pfam" id="PF07995">
    <property type="entry name" value="GSDH"/>
    <property type="match status" value="1"/>
</dbReference>
<comment type="PTM">
    <text evidence="6">Binds 1 heme c group covalently per subunit.</text>
</comment>
<keyword evidence="8" id="KW-0560">Oxidoreductase</keyword>
<dbReference type="PANTHER" id="PTHR40469:SF2">
    <property type="entry name" value="GALACTOSE-BINDING DOMAIN-LIKE SUPERFAMILY PROTEIN"/>
    <property type="match status" value="1"/>
</dbReference>
<feature type="binding site" description="covalent" evidence="6">
    <location>
        <position position="740"/>
    </location>
    <ligand>
        <name>heme c</name>
        <dbReference type="ChEBI" id="CHEBI:61717"/>
    </ligand>
</feature>
<dbReference type="PANTHER" id="PTHR40469">
    <property type="entry name" value="SECRETED GLYCOSYL HYDROLASE"/>
    <property type="match status" value="1"/>
</dbReference>
<dbReference type="EMBL" id="CP022515">
    <property type="protein sequence ID" value="ASO07409.1"/>
    <property type="molecule type" value="Genomic_DNA"/>
</dbReference>
<dbReference type="InterPro" id="IPR011042">
    <property type="entry name" value="6-blade_b-propeller_TolB-like"/>
</dbReference>
<dbReference type="Proteomes" id="UP000204551">
    <property type="component" value="Chromosome"/>
</dbReference>
<dbReference type="Gene3D" id="1.10.760.10">
    <property type="entry name" value="Cytochrome c-like domain"/>
    <property type="match status" value="1"/>
</dbReference>
<dbReference type="Gene3D" id="3.40.50.880">
    <property type="match status" value="1"/>
</dbReference>
<evidence type="ECO:0000256" key="5">
    <source>
        <dbReference type="ARBA" id="ARBA00023004"/>
    </source>
</evidence>
<dbReference type="Gene3D" id="2.120.10.30">
    <property type="entry name" value="TolB, C-terminal domain"/>
    <property type="match status" value="1"/>
</dbReference>
<protein>
    <submittedName>
        <fullName evidence="8">Soluble aldose sugar dehydrogenase YliI</fullName>
        <ecNumber evidence="8">1.1.5.-</ecNumber>
    </submittedName>
</protein>